<evidence type="ECO:0000313" key="5">
    <source>
        <dbReference type="EMBL" id="RGV17813.1"/>
    </source>
</evidence>
<dbReference type="SUPFAM" id="SSF53383">
    <property type="entry name" value="PLP-dependent transferases"/>
    <property type="match status" value="1"/>
</dbReference>
<evidence type="ECO:0000313" key="4">
    <source>
        <dbReference type="EMBL" id="RGU54179.1"/>
    </source>
</evidence>
<dbReference type="EMBL" id="JAQMRD010000009">
    <property type="protein sequence ID" value="MDB9223139.1"/>
    <property type="molecule type" value="Genomic_DNA"/>
</dbReference>
<dbReference type="Gene3D" id="3.90.1150.10">
    <property type="entry name" value="Aspartate Aminotransferase, domain 1"/>
    <property type="match status" value="1"/>
</dbReference>
<name>A0A412W2A3_9BACT</name>
<dbReference type="InterPro" id="IPR000653">
    <property type="entry name" value="DegT/StrS_aminotransferase"/>
</dbReference>
<evidence type="ECO:0000256" key="1">
    <source>
        <dbReference type="ARBA" id="ARBA00037999"/>
    </source>
</evidence>
<dbReference type="Pfam" id="PF01041">
    <property type="entry name" value="DegT_DnrJ_EryC1"/>
    <property type="match status" value="1"/>
</dbReference>
<comment type="caution">
    <text evidence="5">The sequence shown here is derived from an EMBL/GenBank/DDBJ whole genome shotgun (WGS) entry which is preliminary data.</text>
</comment>
<evidence type="ECO:0000256" key="2">
    <source>
        <dbReference type="RuleBase" id="RU004508"/>
    </source>
</evidence>
<dbReference type="Proteomes" id="UP000283426">
    <property type="component" value="Unassembled WGS sequence"/>
</dbReference>
<dbReference type="PANTHER" id="PTHR30244">
    <property type="entry name" value="TRANSAMINASE"/>
    <property type="match status" value="1"/>
</dbReference>
<dbReference type="InterPro" id="IPR015424">
    <property type="entry name" value="PyrdxlP-dep_Trfase"/>
</dbReference>
<dbReference type="PANTHER" id="PTHR30244:SF34">
    <property type="entry name" value="DTDP-4-AMINO-4,6-DIDEOXYGALACTOSE TRANSAMINASE"/>
    <property type="match status" value="1"/>
</dbReference>
<keyword evidence="5" id="KW-0808">Transferase</keyword>
<dbReference type="Gene3D" id="3.40.640.10">
    <property type="entry name" value="Type I PLP-dependent aspartate aminotransferase-like (Major domain)"/>
    <property type="match status" value="1"/>
</dbReference>
<dbReference type="OMA" id="MIPLYKP"/>
<dbReference type="PIRSF" id="PIRSF000390">
    <property type="entry name" value="PLP_StrS"/>
    <property type="match status" value="1"/>
</dbReference>
<sequence>MIPLYKPYMPDELPCLEEILHSGALAYGKWGRSFEDALQKYLHCLQVPVTVNSFTAAIHVMLAALGVKRGDEIIASPQSCLASTMPLLSYGAKVVWADVDPKRGTLCPESVEGKISPATKAIFHNHHCGYPGYIDEINEIGRRKGLFVIDDCIEAFGAHYKGKLLGTLEADATLLSFQTVRLPNTIDGGAVIFRCKEHVQKAIRIRDLGVDRSTFRDAAGEINPNSDVSFPGYGVTMNEVASYIGCLQVGQLDELLEKQRQNAFDWQVVLSDKMPGLCFLDTENINPNYWVFGILAKDKAATLKDFKARGYSCSGVHLPNSYYSVFGEQGVYPGVREFHSHFVALPCGWWFKRCGNE</sequence>
<dbReference type="InterPro" id="IPR015422">
    <property type="entry name" value="PyrdxlP-dep_Trfase_small"/>
</dbReference>
<dbReference type="AlphaFoldDB" id="A0A412W2A3"/>
<evidence type="ECO:0000313" key="7">
    <source>
        <dbReference type="Proteomes" id="UP000284243"/>
    </source>
</evidence>
<dbReference type="GO" id="GO:0008483">
    <property type="term" value="F:transaminase activity"/>
    <property type="evidence" value="ECO:0007669"/>
    <property type="project" value="UniProtKB-KW"/>
</dbReference>
<evidence type="ECO:0000313" key="3">
    <source>
        <dbReference type="EMBL" id="MDB9223139.1"/>
    </source>
</evidence>
<dbReference type="GO" id="GO:0000271">
    <property type="term" value="P:polysaccharide biosynthetic process"/>
    <property type="evidence" value="ECO:0007669"/>
    <property type="project" value="TreeGrafter"/>
</dbReference>
<comment type="similarity">
    <text evidence="1 2">Belongs to the DegT/DnrJ/EryC1 family.</text>
</comment>
<accession>A0A412W2A3</accession>
<dbReference type="GO" id="GO:0030170">
    <property type="term" value="F:pyridoxal phosphate binding"/>
    <property type="evidence" value="ECO:0007669"/>
    <property type="project" value="TreeGrafter"/>
</dbReference>
<evidence type="ECO:0000313" key="6">
    <source>
        <dbReference type="Proteomes" id="UP000283426"/>
    </source>
</evidence>
<protein>
    <submittedName>
        <fullName evidence="5">Aminotransferase class V-fold PLP-dependent enzyme</fullName>
    </submittedName>
    <submittedName>
        <fullName evidence="3">DegT/DnrJ/EryC1/StrS family aminotransferase</fullName>
    </submittedName>
</protein>
<keyword evidence="5" id="KW-0032">Aminotransferase</keyword>
<dbReference type="Proteomes" id="UP000284243">
    <property type="component" value="Unassembled WGS sequence"/>
</dbReference>
<dbReference type="EMBL" id="QRYW01000065">
    <property type="protein sequence ID" value="RGV17813.1"/>
    <property type="molecule type" value="Genomic_DNA"/>
</dbReference>
<dbReference type="GeneID" id="61276247"/>
<gene>
    <name evidence="5" type="ORF">DWW24_20755</name>
    <name evidence="4" type="ORF">DWW57_17075</name>
    <name evidence="3" type="ORF">PN645_08985</name>
</gene>
<dbReference type="Proteomes" id="UP001212263">
    <property type="component" value="Unassembled WGS sequence"/>
</dbReference>
<reference evidence="3" key="2">
    <citation type="submission" date="2023-01" db="EMBL/GenBank/DDBJ databases">
        <title>Human gut microbiome strain richness.</title>
        <authorList>
            <person name="Chen-Liaw A."/>
        </authorList>
    </citation>
    <scope>NUCLEOTIDE SEQUENCE</scope>
    <source>
        <strain evidence="3">RTP21484st1_B7_RTP21484_190118</strain>
    </source>
</reference>
<keyword evidence="2" id="KW-0663">Pyridoxal phosphate</keyword>
<organism evidence="5 6">
    <name type="scientific">Odoribacter splanchnicus</name>
    <dbReference type="NCBI Taxonomy" id="28118"/>
    <lineage>
        <taxon>Bacteria</taxon>
        <taxon>Pseudomonadati</taxon>
        <taxon>Bacteroidota</taxon>
        <taxon>Bacteroidia</taxon>
        <taxon>Bacteroidales</taxon>
        <taxon>Odoribacteraceae</taxon>
        <taxon>Odoribacter</taxon>
    </lineage>
</organism>
<dbReference type="EMBL" id="QRYC01000036">
    <property type="protein sequence ID" value="RGU54179.1"/>
    <property type="molecule type" value="Genomic_DNA"/>
</dbReference>
<reference evidence="6 7" key="1">
    <citation type="submission" date="2018-08" db="EMBL/GenBank/DDBJ databases">
        <title>A genome reference for cultivated species of the human gut microbiota.</title>
        <authorList>
            <person name="Zou Y."/>
            <person name="Xue W."/>
            <person name="Luo G."/>
        </authorList>
    </citation>
    <scope>NUCLEOTIDE SEQUENCE [LARGE SCALE GENOMIC DNA]</scope>
    <source>
        <strain evidence="5 6">AF14-6AC</strain>
        <strain evidence="4 7">AF16-14</strain>
    </source>
</reference>
<dbReference type="RefSeq" id="WP_013613186.1">
    <property type="nucleotide sequence ID" value="NZ_CABJFF010000025.1"/>
</dbReference>
<dbReference type="InterPro" id="IPR015421">
    <property type="entry name" value="PyrdxlP-dep_Trfase_major"/>
</dbReference>
<proteinExistence type="inferred from homology"/>